<sequence>MRRFKQLIAGRHWDSLQPDRSLRLFSVSIRNTAKALVRCCLSPARRLLRQRHDTMNALRPLIRLAPITAGLTQRNPRILLGGKHQPTLLRYLDGWPRRSGRPSAFLIQFVEEGDSLGRFASNSFDLAVIQAPSAGDADEVIRQLTRIARQGLIARR</sequence>
<accession>A0A8B4I4M6</accession>
<evidence type="ECO:0000313" key="2">
    <source>
        <dbReference type="Proteomes" id="UP000248640"/>
    </source>
</evidence>
<dbReference type="EMBL" id="LS483372">
    <property type="protein sequence ID" value="SQF90518.1"/>
    <property type="molecule type" value="Genomic_DNA"/>
</dbReference>
<dbReference type="AlphaFoldDB" id="A0A8B4I4M6"/>
<dbReference type="Proteomes" id="UP000248640">
    <property type="component" value="Chromosome 1"/>
</dbReference>
<evidence type="ECO:0000313" key="1">
    <source>
        <dbReference type="EMBL" id="SQF90518.1"/>
    </source>
</evidence>
<name>A0A8B4I4M6_PSEFL</name>
<proteinExistence type="predicted"/>
<protein>
    <submittedName>
        <fullName evidence="1">Uncharacterized protein</fullName>
    </submittedName>
</protein>
<organism evidence="1 2">
    <name type="scientific">Pseudomonas fluorescens</name>
    <dbReference type="NCBI Taxonomy" id="294"/>
    <lineage>
        <taxon>Bacteria</taxon>
        <taxon>Pseudomonadati</taxon>
        <taxon>Pseudomonadota</taxon>
        <taxon>Gammaproteobacteria</taxon>
        <taxon>Pseudomonadales</taxon>
        <taxon>Pseudomonadaceae</taxon>
        <taxon>Pseudomonas</taxon>
    </lineage>
</organism>
<gene>
    <name evidence="1" type="ORF">NCTC10038_01916</name>
</gene>
<reference evidence="1 2" key="1">
    <citation type="submission" date="2018-06" db="EMBL/GenBank/DDBJ databases">
        <authorList>
            <consortium name="Pathogen Informatics"/>
            <person name="Doyle S."/>
        </authorList>
    </citation>
    <scope>NUCLEOTIDE SEQUENCE [LARGE SCALE GENOMIC DNA]</scope>
    <source>
        <strain evidence="1 2">NCTC10038</strain>
    </source>
</reference>